<protein>
    <submittedName>
        <fullName evidence="3">DUF1279 superfamily</fullName>
    </submittedName>
</protein>
<feature type="compositionally biased region" description="Polar residues" evidence="1">
    <location>
        <begin position="255"/>
        <end position="278"/>
    </location>
</feature>
<evidence type="ECO:0000256" key="1">
    <source>
        <dbReference type="SAM" id="MobiDB-lite"/>
    </source>
</evidence>
<dbReference type="PANTHER" id="PTHR21377">
    <property type="entry name" value="PROTEIN FAM210B, MITOCHONDRIAL"/>
    <property type="match status" value="1"/>
</dbReference>
<feature type="domain" description="DUF1279" evidence="2">
    <location>
        <begin position="93"/>
        <end position="235"/>
    </location>
</feature>
<gene>
    <name evidence="3" type="primary">NAT2</name>
    <name evidence="3" type="ORF">LTR05_001263</name>
</gene>
<proteinExistence type="predicted"/>
<evidence type="ECO:0000259" key="2">
    <source>
        <dbReference type="Pfam" id="PF06916"/>
    </source>
</evidence>
<dbReference type="EMBL" id="JAVRRJ010000001">
    <property type="protein sequence ID" value="KAK5091083.1"/>
    <property type="molecule type" value="Genomic_DNA"/>
</dbReference>
<dbReference type="PANTHER" id="PTHR21377:SF0">
    <property type="entry name" value="PROTEIN FAM210B, MITOCHONDRIAL"/>
    <property type="match status" value="1"/>
</dbReference>
<dbReference type="InterPro" id="IPR045866">
    <property type="entry name" value="FAM210A/B-like"/>
</dbReference>
<dbReference type="Proteomes" id="UP001309876">
    <property type="component" value="Unassembled WGS sequence"/>
</dbReference>
<evidence type="ECO:0000313" key="4">
    <source>
        <dbReference type="Proteomes" id="UP001309876"/>
    </source>
</evidence>
<feature type="region of interest" description="Disordered" evidence="1">
    <location>
        <begin position="252"/>
        <end position="278"/>
    </location>
</feature>
<name>A0AAN7YK29_9EURO</name>
<comment type="caution">
    <text evidence="3">The sequence shown here is derived from an EMBL/GenBank/DDBJ whole genome shotgun (WGS) entry which is preliminary data.</text>
</comment>
<dbReference type="InterPro" id="IPR009688">
    <property type="entry name" value="FAM210A/B-like_dom"/>
</dbReference>
<keyword evidence="4" id="KW-1185">Reference proteome</keyword>
<sequence>MDVLRIGLRASRLQLSRLQQRSTTSLLHSYTQPTFRTRPITTWQTTSRHAQNTKNIQSTRFCAKRNLSRTTRRWKSEDASLDSKPDSQLSLGQRLKKLSREYGWAAVYIYLGLSLLDFPFCFLAVKTLGTDTIGHWEHVIVSYVKGFLQWPVSGTVQEQIGDAVDKIVESTGLEEGRRILEEDTRSTGIGDHGYKEAEQANGGNNASLWTQLVLAYAIHKSFIFVRVPLTAAVTPKIVKTLRGWGWNIGRPSRKALQTSTGSGKTGVNTKGSGTKSGD</sequence>
<organism evidence="3 4">
    <name type="scientific">Lithohypha guttulata</name>
    <dbReference type="NCBI Taxonomy" id="1690604"/>
    <lineage>
        <taxon>Eukaryota</taxon>
        <taxon>Fungi</taxon>
        <taxon>Dikarya</taxon>
        <taxon>Ascomycota</taxon>
        <taxon>Pezizomycotina</taxon>
        <taxon>Eurotiomycetes</taxon>
        <taxon>Chaetothyriomycetidae</taxon>
        <taxon>Chaetothyriales</taxon>
        <taxon>Trichomeriaceae</taxon>
        <taxon>Lithohypha</taxon>
    </lineage>
</organism>
<dbReference type="GO" id="GO:0005739">
    <property type="term" value="C:mitochondrion"/>
    <property type="evidence" value="ECO:0007669"/>
    <property type="project" value="TreeGrafter"/>
</dbReference>
<dbReference type="Pfam" id="PF06916">
    <property type="entry name" value="FAM210A-B_dom"/>
    <property type="match status" value="1"/>
</dbReference>
<accession>A0AAN7YK29</accession>
<evidence type="ECO:0000313" key="3">
    <source>
        <dbReference type="EMBL" id="KAK5091083.1"/>
    </source>
</evidence>
<reference evidence="3 4" key="1">
    <citation type="submission" date="2023-08" db="EMBL/GenBank/DDBJ databases">
        <title>Black Yeasts Isolated from many extreme environments.</title>
        <authorList>
            <person name="Coleine C."/>
            <person name="Stajich J.E."/>
            <person name="Selbmann L."/>
        </authorList>
    </citation>
    <scope>NUCLEOTIDE SEQUENCE [LARGE SCALE GENOMIC DNA]</scope>
    <source>
        <strain evidence="3 4">CCFEE 5910</strain>
    </source>
</reference>
<dbReference type="AlphaFoldDB" id="A0AAN7YK29"/>